<proteinExistence type="predicted"/>
<dbReference type="EMBL" id="JAYFSJ010000001">
    <property type="protein sequence ID" value="MEN7429589.1"/>
    <property type="molecule type" value="Genomic_DNA"/>
</dbReference>
<dbReference type="Proteomes" id="UP001405405">
    <property type="component" value="Unassembled WGS sequence"/>
</dbReference>
<evidence type="ECO:0000313" key="1">
    <source>
        <dbReference type="EMBL" id="MEN7429589.1"/>
    </source>
</evidence>
<accession>A0ABV0CEH0</accession>
<gene>
    <name evidence="1" type="ORF">VA599_02450</name>
</gene>
<protein>
    <submittedName>
        <fullName evidence="1">Uncharacterized protein</fullName>
    </submittedName>
</protein>
<name>A0ABV0CEH0_9NEIS</name>
<organism evidence="1 2">
    <name type="scientific">Chromobacterium indicum</name>
    <dbReference type="NCBI Taxonomy" id="3110228"/>
    <lineage>
        <taxon>Bacteria</taxon>
        <taxon>Pseudomonadati</taxon>
        <taxon>Pseudomonadota</taxon>
        <taxon>Betaproteobacteria</taxon>
        <taxon>Neisseriales</taxon>
        <taxon>Chromobacteriaceae</taxon>
        <taxon>Chromobacterium</taxon>
    </lineage>
</organism>
<reference evidence="1 2" key="1">
    <citation type="submission" date="2023-12" db="EMBL/GenBank/DDBJ databases">
        <title>Chromobacterium sp. strain TRC.1.1.SA producing antimicrobial pigment.</title>
        <authorList>
            <person name="Verma N."/>
            <person name="Choksket S."/>
            <person name="Pinnaka A.K."/>
            <person name="Korpole S."/>
        </authorList>
    </citation>
    <scope>NUCLEOTIDE SEQUENCE [LARGE SCALE GENOMIC DNA]</scope>
    <source>
        <strain evidence="1 2">TRC1.1.SA</strain>
    </source>
</reference>
<comment type="caution">
    <text evidence="1">The sequence shown here is derived from an EMBL/GenBank/DDBJ whole genome shotgun (WGS) entry which is preliminary data.</text>
</comment>
<keyword evidence="2" id="KW-1185">Reference proteome</keyword>
<sequence>MYRAAVVAFTTQQPSRYPIFGELFFSYSRAGRYGYFGFSRPRHRTIFSRLSLRSHANRLGRPAAWGFGCYRDHKPHSPKMAEHPARRRYASQFVLYTQASGDILFFWFLHSGADSAIHNFRRLKSNAIRLKAALLSAAEGQGLNSVKCPDLSQTVEMSVPADAWDFGPSGADLIAALEVAYQSADKQMSIWALQVADQLLTRRHGHKPAFLLGYGQARETRCEWMRRLFVLETRYGVYAF</sequence>
<evidence type="ECO:0000313" key="2">
    <source>
        <dbReference type="Proteomes" id="UP001405405"/>
    </source>
</evidence>
<dbReference type="RefSeq" id="WP_346787551.1">
    <property type="nucleotide sequence ID" value="NZ_JAYFSJ010000001.1"/>
</dbReference>